<feature type="signal peptide" evidence="1">
    <location>
        <begin position="1"/>
        <end position="23"/>
    </location>
</feature>
<sequence length="138" mass="14243">MAATKAIFIVSSLLLATLAVACGEPCKPTEPKPETRPKPTTLTHKGPPVDLYHHCPRNALKLGVCTDLLGGLINIEIGHAPTSPCCSFLEGLADMEAAACLCTALKANVLGLNLAVPVALGAVVGACHRTIPPGFICH</sequence>
<dbReference type="PANTHER" id="PTHR31731">
    <property type="match status" value="1"/>
</dbReference>
<dbReference type="InterPro" id="IPR016140">
    <property type="entry name" value="Bifunc_inhib/LTP/seed_store"/>
</dbReference>
<protein>
    <recommendedName>
        <fullName evidence="2">Bifunctional inhibitor/plant lipid transfer protein/seed storage helical domain-containing protein</fullName>
    </recommendedName>
</protein>
<dbReference type="Gene3D" id="1.10.110.10">
    <property type="entry name" value="Plant lipid-transfer and hydrophobic proteins"/>
    <property type="match status" value="1"/>
</dbReference>
<comment type="caution">
    <text evidence="3">The sequence shown here is derived from an EMBL/GenBank/DDBJ whole genome shotgun (WGS) entry which is preliminary data.</text>
</comment>
<reference evidence="3" key="1">
    <citation type="submission" date="2022-07" db="EMBL/GenBank/DDBJ databases">
        <authorList>
            <person name="Macas J."/>
            <person name="Novak P."/>
            <person name="Neumann P."/>
        </authorList>
    </citation>
    <scope>NUCLEOTIDE SEQUENCE</scope>
</reference>
<dbReference type="SUPFAM" id="SSF47699">
    <property type="entry name" value="Bifunctional inhibitor/lipid-transfer protein/seed storage 2S albumin"/>
    <property type="match status" value="1"/>
</dbReference>
<dbReference type="EMBL" id="CAMAPE010000010">
    <property type="protein sequence ID" value="CAH9076806.1"/>
    <property type="molecule type" value="Genomic_DNA"/>
</dbReference>
<dbReference type="SMART" id="SM00499">
    <property type="entry name" value="AAI"/>
    <property type="match status" value="1"/>
</dbReference>
<organism evidence="3 4">
    <name type="scientific">Cuscuta europaea</name>
    <name type="common">European dodder</name>
    <dbReference type="NCBI Taxonomy" id="41803"/>
    <lineage>
        <taxon>Eukaryota</taxon>
        <taxon>Viridiplantae</taxon>
        <taxon>Streptophyta</taxon>
        <taxon>Embryophyta</taxon>
        <taxon>Tracheophyta</taxon>
        <taxon>Spermatophyta</taxon>
        <taxon>Magnoliopsida</taxon>
        <taxon>eudicotyledons</taxon>
        <taxon>Gunneridae</taxon>
        <taxon>Pentapetalae</taxon>
        <taxon>asterids</taxon>
        <taxon>lamiids</taxon>
        <taxon>Solanales</taxon>
        <taxon>Convolvulaceae</taxon>
        <taxon>Cuscuteae</taxon>
        <taxon>Cuscuta</taxon>
        <taxon>Cuscuta subgen. Cuscuta</taxon>
    </lineage>
</organism>
<evidence type="ECO:0000313" key="4">
    <source>
        <dbReference type="Proteomes" id="UP001152484"/>
    </source>
</evidence>
<feature type="domain" description="Bifunctional inhibitor/plant lipid transfer protein/seed storage helical" evidence="2">
    <location>
        <begin position="55"/>
        <end position="137"/>
    </location>
</feature>
<name>A0A9P0YV99_CUSEU</name>
<dbReference type="CDD" id="cd01958">
    <property type="entry name" value="HPS_like"/>
    <property type="match status" value="1"/>
</dbReference>
<evidence type="ECO:0000259" key="2">
    <source>
        <dbReference type="SMART" id="SM00499"/>
    </source>
</evidence>
<dbReference type="Pfam" id="PF14547">
    <property type="entry name" value="Hydrophob_seed"/>
    <property type="match status" value="1"/>
</dbReference>
<dbReference type="PROSITE" id="PS51257">
    <property type="entry name" value="PROKAR_LIPOPROTEIN"/>
    <property type="match status" value="1"/>
</dbReference>
<dbReference type="InterPro" id="IPR036312">
    <property type="entry name" value="Bifun_inhib/LTP/seed_sf"/>
</dbReference>
<dbReference type="OrthoDB" id="696558at2759"/>
<keyword evidence="4" id="KW-1185">Reference proteome</keyword>
<proteinExistence type="predicted"/>
<evidence type="ECO:0000256" key="1">
    <source>
        <dbReference type="SAM" id="SignalP"/>
    </source>
</evidence>
<dbReference type="AlphaFoldDB" id="A0A9P0YV99"/>
<evidence type="ECO:0000313" key="3">
    <source>
        <dbReference type="EMBL" id="CAH9076806.1"/>
    </source>
</evidence>
<dbReference type="Proteomes" id="UP001152484">
    <property type="component" value="Unassembled WGS sequence"/>
</dbReference>
<dbReference type="InterPro" id="IPR051636">
    <property type="entry name" value="Plant_LTP/defense-related"/>
</dbReference>
<dbReference type="InterPro" id="IPR027923">
    <property type="entry name" value="Hydrophob_seed_dom"/>
</dbReference>
<keyword evidence="1" id="KW-0732">Signal</keyword>
<accession>A0A9P0YV99</accession>
<feature type="chain" id="PRO_5040307134" description="Bifunctional inhibitor/plant lipid transfer protein/seed storage helical domain-containing protein" evidence="1">
    <location>
        <begin position="24"/>
        <end position="138"/>
    </location>
</feature>
<gene>
    <name evidence="3" type="ORF">CEURO_LOCUS6035</name>
</gene>